<keyword evidence="2" id="KW-1185">Reference proteome</keyword>
<organism evidence="1 2">
    <name type="scientific">Popillia japonica</name>
    <name type="common">Japanese beetle</name>
    <dbReference type="NCBI Taxonomy" id="7064"/>
    <lineage>
        <taxon>Eukaryota</taxon>
        <taxon>Metazoa</taxon>
        <taxon>Ecdysozoa</taxon>
        <taxon>Arthropoda</taxon>
        <taxon>Hexapoda</taxon>
        <taxon>Insecta</taxon>
        <taxon>Pterygota</taxon>
        <taxon>Neoptera</taxon>
        <taxon>Endopterygota</taxon>
        <taxon>Coleoptera</taxon>
        <taxon>Polyphaga</taxon>
        <taxon>Scarabaeiformia</taxon>
        <taxon>Scarabaeidae</taxon>
        <taxon>Rutelinae</taxon>
        <taxon>Popillia</taxon>
    </lineage>
</organism>
<evidence type="ECO:0000313" key="1">
    <source>
        <dbReference type="EMBL" id="KAK9712187.1"/>
    </source>
</evidence>
<dbReference type="Proteomes" id="UP001458880">
    <property type="component" value="Unassembled WGS sequence"/>
</dbReference>
<comment type="caution">
    <text evidence="1">The sequence shown here is derived from an EMBL/GenBank/DDBJ whole genome shotgun (WGS) entry which is preliminary data.</text>
</comment>
<evidence type="ECO:0000313" key="2">
    <source>
        <dbReference type="Proteomes" id="UP001458880"/>
    </source>
</evidence>
<accession>A0AAW1K396</accession>
<proteinExistence type="predicted"/>
<protein>
    <submittedName>
        <fullName evidence="1">Uncharacterized protein</fullName>
    </submittedName>
</protein>
<gene>
    <name evidence="1" type="ORF">QE152_g25031</name>
</gene>
<dbReference type="EMBL" id="JASPKY010000267">
    <property type="protein sequence ID" value="KAK9712187.1"/>
    <property type="molecule type" value="Genomic_DNA"/>
</dbReference>
<dbReference type="AlphaFoldDB" id="A0AAW1K396"/>
<reference evidence="1 2" key="1">
    <citation type="journal article" date="2024" name="BMC Genomics">
        <title>De novo assembly and annotation of Popillia japonica's genome with initial clues to its potential as an invasive pest.</title>
        <authorList>
            <person name="Cucini C."/>
            <person name="Boschi S."/>
            <person name="Funari R."/>
            <person name="Cardaioli E."/>
            <person name="Iannotti N."/>
            <person name="Marturano G."/>
            <person name="Paoli F."/>
            <person name="Bruttini M."/>
            <person name="Carapelli A."/>
            <person name="Frati F."/>
            <person name="Nardi F."/>
        </authorList>
    </citation>
    <scope>NUCLEOTIDE SEQUENCE [LARGE SCALE GENOMIC DNA]</scope>
    <source>
        <strain evidence="1">DMR45628</strain>
    </source>
</reference>
<name>A0AAW1K396_POPJA</name>
<sequence length="101" mass="10926">MGPEGCNKVMKTHVQILETASAETMGPEGCNKVMKTHVQILETASAIAPRCCVAHVTDIRDRGAQLTANFHASKRRVVLFVALCEGRSPRPSTTHVSQLKA</sequence>